<dbReference type="EMBL" id="GEEE01016457">
    <property type="protein sequence ID" value="JAP46768.1"/>
    <property type="molecule type" value="Transcribed_RNA"/>
</dbReference>
<accession>A0A0V0J744</accession>
<gene>
    <name evidence="1" type="ORF">TR117221</name>
</gene>
<name>A0A0V0J744_SCHSO</name>
<organism evidence="1">
    <name type="scientific">Schistocephalus solidus</name>
    <name type="common">Tapeworm</name>
    <dbReference type="NCBI Taxonomy" id="70667"/>
    <lineage>
        <taxon>Eukaryota</taxon>
        <taxon>Metazoa</taxon>
        <taxon>Spiralia</taxon>
        <taxon>Lophotrochozoa</taxon>
        <taxon>Platyhelminthes</taxon>
        <taxon>Cestoda</taxon>
        <taxon>Eucestoda</taxon>
        <taxon>Diphyllobothriidea</taxon>
        <taxon>Diphyllobothriidae</taxon>
        <taxon>Schistocephalus</taxon>
    </lineage>
</organism>
<reference evidence="1" key="1">
    <citation type="submission" date="2016-01" db="EMBL/GenBank/DDBJ databases">
        <title>Reference transcriptome for the parasite Schistocephalus solidus: insights into the molecular evolution of parasitism.</title>
        <authorList>
            <person name="Hebert F.O."/>
            <person name="Grambauer S."/>
            <person name="Barber I."/>
            <person name="Landry C.R."/>
            <person name="Aubin-Horth N."/>
        </authorList>
    </citation>
    <scope>NUCLEOTIDE SEQUENCE</scope>
</reference>
<sequence length="101" mass="11365">MFIISTPLDYVNPKSLWHMMKQTGMRAKIIVTINALYHRITERVVPNSHRSQPSKEVVTFHLSCSSTPLSKFFEKPYMVLMLSLHAIAGCPISTTLAISAC</sequence>
<dbReference type="EMBL" id="GEEE01002032">
    <property type="protein sequence ID" value="JAP61193.1"/>
    <property type="molecule type" value="Transcribed_RNA"/>
</dbReference>
<evidence type="ECO:0000313" key="1">
    <source>
        <dbReference type="EMBL" id="JAP61596.1"/>
    </source>
</evidence>
<dbReference type="EMBL" id="GEEE01004846">
    <property type="protein sequence ID" value="JAP58379.1"/>
    <property type="molecule type" value="Transcribed_RNA"/>
</dbReference>
<dbReference type="EMBL" id="GEEE01001629">
    <property type="protein sequence ID" value="JAP61596.1"/>
    <property type="molecule type" value="Transcribed_RNA"/>
</dbReference>
<proteinExistence type="predicted"/>
<dbReference type="AlphaFoldDB" id="A0A0V0J744"/>
<protein>
    <submittedName>
        <fullName evidence="1">Uncharacterized protein</fullName>
    </submittedName>
</protein>